<evidence type="ECO:0000256" key="1">
    <source>
        <dbReference type="SAM" id="Phobius"/>
    </source>
</evidence>
<organism evidence="2 3">
    <name type="scientific">Brachionus plicatilis</name>
    <name type="common">Marine rotifer</name>
    <name type="synonym">Brachionus muelleri</name>
    <dbReference type="NCBI Taxonomy" id="10195"/>
    <lineage>
        <taxon>Eukaryota</taxon>
        <taxon>Metazoa</taxon>
        <taxon>Spiralia</taxon>
        <taxon>Gnathifera</taxon>
        <taxon>Rotifera</taxon>
        <taxon>Eurotatoria</taxon>
        <taxon>Monogononta</taxon>
        <taxon>Pseudotrocha</taxon>
        <taxon>Ploima</taxon>
        <taxon>Brachionidae</taxon>
        <taxon>Brachionus</taxon>
    </lineage>
</organism>
<proteinExistence type="predicted"/>
<keyword evidence="3" id="KW-1185">Reference proteome</keyword>
<dbReference type="EMBL" id="REGN01002959">
    <property type="protein sequence ID" value="RNA25231.1"/>
    <property type="molecule type" value="Genomic_DNA"/>
</dbReference>
<feature type="transmembrane region" description="Helical" evidence="1">
    <location>
        <begin position="20"/>
        <end position="43"/>
    </location>
</feature>
<keyword evidence="1" id="KW-1133">Transmembrane helix</keyword>
<evidence type="ECO:0000313" key="2">
    <source>
        <dbReference type="EMBL" id="RNA25231.1"/>
    </source>
</evidence>
<protein>
    <submittedName>
        <fullName evidence="2">Uncharacterized protein</fullName>
    </submittedName>
</protein>
<sequence>MRVINFLYFVFQESEYEVNYLILVPFTCTCMHFISLLFAAFILEIFCLTFFHDSIHAVICYVQPQIIRFIQIVQKYKKKN</sequence>
<comment type="caution">
    <text evidence="2">The sequence shown here is derived from an EMBL/GenBank/DDBJ whole genome shotgun (WGS) entry which is preliminary data.</text>
</comment>
<dbReference type="Proteomes" id="UP000276133">
    <property type="component" value="Unassembled WGS sequence"/>
</dbReference>
<evidence type="ECO:0000313" key="3">
    <source>
        <dbReference type="Proteomes" id="UP000276133"/>
    </source>
</evidence>
<keyword evidence="1" id="KW-0812">Transmembrane</keyword>
<dbReference type="AlphaFoldDB" id="A0A3M7RNW5"/>
<name>A0A3M7RNW5_BRAPC</name>
<gene>
    <name evidence="2" type="ORF">BpHYR1_007758</name>
</gene>
<keyword evidence="1" id="KW-0472">Membrane</keyword>
<reference evidence="2 3" key="1">
    <citation type="journal article" date="2018" name="Sci. Rep.">
        <title>Genomic signatures of local adaptation to the degree of environmental predictability in rotifers.</title>
        <authorList>
            <person name="Franch-Gras L."/>
            <person name="Hahn C."/>
            <person name="Garcia-Roger E.M."/>
            <person name="Carmona M.J."/>
            <person name="Serra M."/>
            <person name="Gomez A."/>
        </authorList>
    </citation>
    <scope>NUCLEOTIDE SEQUENCE [LARGE SCALE GENOMIC DNA]</scope>
    <source>
        <strain evidence="2">HYR1</strain>
    </source>
</reference>
<accession>A0A3M7RNW5</accession>